<name>A0ABR4PYZ8_9CEST</name>
<keyword evidence="2" id="KW-0378">Hydrolase</keyword>
<feature type="domain" description="ERAP1-like C-terminal" evidence="1">
    <location>
        <begin position="146"/>
        <end position="258"/>
    </location>
</feature>
<dbReference type="Pfam" id="PF11838">
    <property type="entry name" value="ERAP1_C"/>
    <property type="match status" value="1"/>
</dbReference>
<keyword evidence="3" id="KW-1185">Reference proteome</keyword>
<dbReference type="Proteomes" id="UP001651158">
    <property type="component" value="Unassembled WGS sequence"/>
</dbReference>
<evidence type="ECO:0000313" key="3">
    <source>
        <dbReference type="Proteomes" id="UP001651158"/>
    </source>
</evidence>
<keyword evidence="2" id="KW-0645">Protease</keyword>
<protein>
    <submittedName>
        <fullName evidence="2">Puromycin-sensitive aminopeptidase</fullName>
    </submittedName>
</protein>
<keyword evidence="2" id="KW-0031">Aminopeptidase</keyword>
<evidence type="ECO:0000313" key="2">
    <source>
        <dbReference type="EMBL" id="KAL5102618.1"/>
    </source>
</evidence>
<comment type="caution">
    <text evidence="2">The sequence shown here is derived from an EMBL/GenBank/DDBJ whole genome shotgun (WGS) entry which is preliminary data.</text>
</comment>
<dbReference type="GO" id="GO:0004177">
    <property type="term" value="F:aminopeptidase activity"/>
    <property type="evidence" value="ECO:0007669"/>
    <property type="project" value="UniProtKB-KW"/>
</dbReference>
<gene>
    <name evidence="2" type="ORF">TcWFU_008941</name>
</gene>
<dbReference type="InterPro" id="IPR024571">
    <property type="entry name" value="ERAP1-like_C_dom"/>
</dbReference>
<sequence>MWQVASSPLHVWSNEVKYRSQKHVCDDCSLPFANLTTPLRPGSCSPNAARLRQTLGKREYCIATLAAMIPLLGYFVSANDDDDSLSFFPPSLLQHFASFTSHLTNRVSWQGCVLLWKLPQVADSSFCTSGPNILAHFLPQRQPHIALVTNLGATTNAEIMRRLFDLAFTERVRKQDRLHLLVGVTESAGGGRALWNLVRDRFATLCEDVNTSHLLATVLKCSTASFASKKRYDEIKAFFEEHDVPCPRMIEQTLESVKINAQLWQRDGEVVCNFLHTLLH</sequence>
<accession>A0ABR4PYZ8</accession>
<evidence type="ECO:0000259" key="1">
    <source>
        <dbReference type="Pfam" id="PF11838"/>
    </source>
</evidence>
<reference evidence="2 3" key="1">
    <citation type="journal article" date="2022" name="Front. Cell. Infect. Microbiol.">
        <title>The Genomes of Two Strains of Taenia crassiceps the Animal Model for the Study of Human Cysticercosis.</title>
        <authorList>
            <person name="Bobes R.J."/>
            <person name="Estrada K."/>
            <person name="Rios-Valencia D.G."/>
            <person name="Calderon-Gallegos A."/>
            <person name="de la Torre P."/>
            <person name="Carrero J.C."/>
            <person name="Sanchez-Flores A."/>
            <person name="Laclette J.P."/>
        </authorList>
    </citation>
    <scope>NUCLEOTIDE SEQUENCE [LARGE SCALE GENOMIC DNA]</scope>
    <source>
        <strain evidence="2">WFUcys</strain>
    </source>
</reference>
<dbReference type="EMBL" id="JAKROA010000050">
    <property type="protein sequence ID" value="KAL5102618.1"/>
    <property type="molecule type" value="Genomic_DNA"/>
</dbReference>
<dbReference type="Gene3D" id="1.25.50.20">
    <property type="match status" value="1"/>
</dbReference>
<proteinExistence type="predicted"/>
<organism evidence="2 3">
    <name type="scientific">Taenia crassiceps</name>
    <dbReference type="NCBI Taxonomy" id="6207"/>
    <lineage>
        <taxon>Eukaryota</taxon>
        <taxon>Metazoa</taxon>
        <taxon>Spiralia</taxon>
        <taxon>Lophotrochozoa</taxon>
        <taxon>Platyhelminthes</taxon>
        <taxon>Cestoda</taxon>
        <taxon>Eucestoda</taxon>
        <taxon>Cyclophyllidea</taxon>
        <taxon>Taeniidae</taxon>
        <taxon>Taenia</taxon>
    </lineage>
</organism>